<accession>A0AAV0EQB7</accession>
<keyword evidence="2" id="KW-1185">Reference proteome</keyword>
<organism evidence="1 2">
    <name type="scientific">Cuscuta epithymum</name>
    <dbReference type="NCBI Taxonomy" id="186058"/>
    <lineage>
        <taxon>Eukaryota</taxon>
        <taxon>Viridiplantae</taxon>
        <taxon>Streptophyta</taxon>
        <taxon>Embryophyta</taxon>
        <taxon>Tracheophyta</taxon>
        <taxon>Spermatophyta</taxon>
        <taxon>Magnoliopsida</taxon>
        <taxon>eudicotyledons</taxon>
        <taxon>Gunneridae</taxon>
        <taxon>Pentapetalae</taxon>
        <taxon>asterids</taxon>
        <taxon>lamiids</taxon>
        <taxon>Solanales</taxon>
        <taxon>Convolvulaceae</taxon>
        <taxon>Cuscuteae</taxon>
        <taxon>Cuscuta</taxon>
        <taxon>Cuscuta subgen. Cuscuta</taxon>
    </lineage>
</organism>
<name>A0AAV0EQB7_9ASTE</name>
<gene>
    <name evidence="1" type="ORF">CEPIT_LOCUS26608</name>
</gene>
<evidence type="ECO:0000313" key="1">
    <source>
        <dbReference type="EMBL" id="CAH9125240.1"/>
    </source>
</evidence>
<dbReference type="Proteomes" id="UP001152523">
    <property type="component" value="Unassembled WGS sequence"/>
</dbReference>
<reference evidence="1" key="1">
    <citation type="submission" date="2022-07" db="EMBL/GenBank/DDBJ databases">
        <authorList>
            <person name="Macas J."/>
            <person name="Novak P."/>
            <person name="Neumann P."/>
        </authorList>
    </citation>
    <scope>NUCLEOTIDE SEQUENCE</scope>
</reference>
<evidence type="ECO:0000313" key="2">
    <source>
        <dbReference type="Proteomes" id="UP001152523"/>
    </source>
</evidence>
<protein>
    <submittedName>
        <fullName evidence="1">Uncharacterized protein</fullName>
    </submittedName>
</protein>
<proteinExistence type="predicted"/>
<sequence>MKEFYPPSKASKMKKLIQQF</sequence>
<dbReference type="AlphaFoldDB" id="A0AAV0EQB7"/>
<feature type="non-terminal residue" evidence="1">
    <location>
        <position position="20"/>
    </location>
</feature>
<dbReference type="EMBL" id="CAMAPF010000935">
    <property type="protein sequence ID" value="CAH9125240.1"/>
    <property type="molecule type" value="Genomic_DNA"/>
</dbReference>
<comment type="caution">
    <text evidence="1">The sequence shown here is derived from an EMBL/GenBank/DDBJ whole genome shotgun (WGS) entry which is preliminary data.</text>
</comment>